<comment type="caution">
    <text evidence="1">The sequence shown here is derived from an EMBL/GenBank/DDBJ whole genome shotgun (WGS) entry which is preliminary data.</text>
</comment>
<protein>
    <submittedName>
        <fullName evidence="1">8644_t:CDS:1</fullName>
    </submittedName>
</protein>
<accession>A0ACA9LC93</accession>
<proteinExistence type="predicted"/>
<feature type="non-terminal residue" evidence="1">
    <location>
        <position position="237"/>
    </location>
</feature>
<evidence type="ECO:0000313" key="1">
    <source>
        <dbReference type="EMBL" id="CAG8518874.1"/>
    </source>
</evidence>
<reference evidence="1" key="1">
    <citation type="submission" date="2021-06" db="EMBL/GenBank/DDBJ databases">
        <authorList>
            <person name="Kallberg Y."/>
            <person name="Tangrot J."/>
            <person name="Rosling A."/>
        </authorList>
    </citation>
    <scope>NUCLEOTIDE SEQUENCE</scope>
    <source>
        <strain evidence="1">MA461A</strain>
    </source>
</reference>
<organism evidence="1 2">
    <name type="scientific">Racocetra persica</name>
    <dbReference type="NCBI Taxonomy" id="160502"/>
    <lineage>
        <taxon>Eukaryota</taxon>
        <taxon>Fungi</taxon>
        <taxon>Fungi incertae sedis</taxon>
        <taxon>Mucoromycota</taxon>
        <taxon>Glomeromycotina</taxon>
        <taxon>Glomeromycetes</taxon>
        <taxon>Diversisporales</taxon>
        <taxon>Gigasporaceae</taxon>
        <taxon>Racocetra</taxon>
    </lineage>
</organism>
<gene>
    <name evidence="1" type="ORF">RPERSI_LOCUS2605</name>
</gene>
<dbReference type="EMBL" id="CAJVQC010002909">
    <property type="protein sequence ID" value="CAG8518874.1"/>
    <property type="molecule type" value="Genomic_DNA"/>
</dbReference>
<dbReference type="Proteomes" id="UP000789920">
    <property type="component" value="Unassembled WGS sequence"/>
</dbReference>
<name>A0ACA9LC93_9GLOM</name>
<sequence>MSRFIFLLLIFIGFTSAQLSTINTPSNRVAIGASIPITWQYTPQANQRPGTLSVIDNATKNTTIIDSAVNLTAQSYTWKVSVPMGTYYLALNDGTGDKASSSASTKANTPPAQMNAATKVQSINTPGNRIAVGATVPITWQYTPQTNPLPGTLSVIDNTTKNTTTISGSINLSAKNYQWTVNVAAGMYYLGLNDGSGDKYSGTFEVFSTGSSGSPSSPQPTTNSPSGSSPNKSGAAP</sequence>
<keyword evidence="2" id="KW-1185">Reference proteome</keyword>
<evidence type="ECO:0000313" key="2">
    <source>
        <dbReference type="Proteomes" id="UP000789920"/>
    </source>
</evidence>